<gene>
    <name evidence="1" type="ORF">SAMD00023353_4800590</name>
</gene>
<protein>
    <submittedName>
        <fullName evidence="1">Uncharacterized protein</fullName>
    </submittedName>
</protein>
<dbReference type="OrthoDB" id="4688083at2759"/>
<dbReference type="Proteomes" id="UP000054516">
    <property type="component" value="Unassembled WGS sequence"/>
</dbReference>
<evidence type="ECO:0000313" key="1">
    <source>
        <dbReference type="EMBL" id="GAW26773.1"/>
    </source>
</evidence>
<reference evidence="1" key="1">
    <citation type="submission" date="2016-03" db="EMBL/GenBank/DDBJ databases">
        <title>Draft genome sequence of Rosellinia necatrix.</title>
        <authorList>
            <person name="Kanematsu S."/>
        </authorList>
    </citation>
    <scope>NUCLEOTIDE SEQUENCE [LARGE SCALE GENOMIC DNA]</scope>
    <source>
        <strain evidence="1">W97</strain>
    </source>
</reference>
<dbReference type="AlphaFoldDB" id="A0A1S8A9S9"/>
<evidence type="ECO:0000313" key="2">
    <source>
        <dbReference type="Proteomes" id="UP000054516"/>
    </source>
</evidence>
<keyword evidence="2" id="KW-1185">Reference proteome</keyword>
<proteinExistence type="predicted"/>
<accession>A0A1S8A9S9</accession>
<sequence length="66" mass="7110">MDNMSGELVEAMQASKYSTITLSDSSCRKIGGKVVFEVTAKGKRGTNQGAGTAARVTFLHLYVRQI</sequence>
<dbReference type="EMBL" id="DF977493">
    <property type="protein sequence ID" value="GAW26773.1"/>
    <property type="molecule type" value="Genomic_DNA"/>
</dbReference>
<name>A0A1S8A9S9_ROSNE</name>
<organism evidence="1">
    <name type="scientific">Rosellinia necatrix</name>
    <name type="common">White root-rot fungus</name>
    <dbReference type="NCBI Taxonomy" id="77044"/>
    <lineage>
        <taxon>Eukaryota</taxon>
        <taxon>Fungi</taxon>
        <taxon>Dikarya</taxon>
        <taxon>Ascomycota</taxon>
        <taxon>Pezizomycotina</taxon>
        <taxon>Sordariomycetes</taxon>
        <taxon>Xylariomycetidae</taxon>
        <taxon>Xylariales</taxon>
        <taxon>Xylariaceae</taxon>
        <taxon>Rosellinia</taxon>
    </lineage>
</organism>